<dbReference type="SUPFAM" id="SSF55729">
    <property type="entry name" value="Acyl-CoA N-acyltransferases (Nat)"/>
    <property type="match status" value="1"/>
</dbReference>
<dbReference type="STRING" id="421058.SAMN05421866_3333"/>
<dbReference type="EMBL" id="FQWT01000005">
    <property type="protein sequence ID" value="SHH65136.1"/>
    <property type="molecule type" value="Genomic_DNA"/>
</dbReference>
<name>A0A1M5UQH3_9FLAO</name>
<dbReference type="eggNOG" id="COG0456">
    <property type="taxonomic scope" value="Bacteria"/>
</dbReference>
<evidence type="ECO:0000313" key="2">
    <source>
        <dbReference type="EMBL" id="SHH65136.1"/>
    </source>
</evidence>
<feature type="domain" description="N-acetyltransferase" evidence="1">
    <location>
        <begin position="1"/>
        <end position="159"/>
    </location>
</feature>
<dbReference type="OrthoDB" id="1118862at2"/>
<dbReference type="RefSeq" id="WP_073064986.1">
    <property type="nucleotide sequence ID" value="NZ_FQWT01000005.1"/>
</dbReference>
<dbReference type="AlphaFoldDB" id="A0A1M5UQH3"/>
<evidence type="ECO:0000259" key="1">
    <source>
        <dbReference type="PROSITE" id="PS51186"/>
    </source>
</evidence>
<dbReference type="InterPro" id="IPR016181">
    <property type="entry name" value="Acyl_CoA_acyltransferase"/>
</dbReference>
<dbReference type="Proteomes" id="UP000184047">
    <property type="component" value="Unassembled WGS sequence"/>
</dbReference>
<protein>
    <submittedName>
        <fullName evidence="2">Acetyltransferase (GNAT) domain-containing protein</fullName>
    </submittedName>
</protein>
<dbReference type="CDD" id="cd04301">
    <property type="entry name" value="NAT_SF"/>
    <property type="match status" value="1"/>
</dbReference>
<keyword evidence="2" id="KW-0808">Transferase</keyword>
<dbReference type="GO" id="GO:0016747">
    <property type="term" value="F:acyltransferase activity, transferring groups other than amino-acyl groups"/>
    <property type="evidence" value="ECO:0007669"/>
    <property type="project" value="InterPro"/>
</dbReference>
<gene>
    <name evidence="2" type="ORF">SAMN05421866_3333</name>
</gene>
<dbReference type="InterPro" id="IPR000182">
    <property type="entry name" value="GNAT_dom"/>
</dbReference>
<dbReference type="PROSITE" id="PS51186">
    <property type="entry name" value="GNAT"/>
    <property type="match status" value="1"/>
</dbReference>
<dbReference type="Gene3D" id="3.40.630.30">
    <property type="match status" value="1"/>
</dbReference>
<accession>A0A1M5UQH3</accession>
<keyword evidence="3" id="KW-1185">Reference proteome</keyword>
<evidence type="ECO:0000313" key="3">
    <source>
        <dbReference type="Proteomes" id="UP000184047"/>
    </source>
</evidence>
<proteinExistence type="predicted"/>
<reference evidence="3" key="1">
    <citation type="submission" date="2016-11" db="EMBL/GenBank/DDBJ databases">
        <authorList>
            <person name="Varghese N."/>
            <person name="Submissions S."/>
        </authorList>
    </citation>
    <scope>NUCLEOTIDE SEQUENCE [LARGE SCALE GENOMIC DNA]</scope>
    <source>
        <strain evidence="3">DSM 19055</strain>
    </source>
</reference>
<sequence>MTELKTFNKKQLEDFISSGDFSSFDFLPISAHRAKSQIRNLKALDDQTLLVLAFYDGKLAGYVGCFPDNYLIDGKIFNYAWLSTLFVSEEFRGKRIAKTLLNKMFEEYDGNIIATEFTREAEALYNMLGVFEYVYPKAGKRYYFRSDAAGVIPEKKPGTKALAPLFQVADAVANSLISLKNSTVKKPKFKFETLDYIDAESSELMSKFQSKRNADEINVFIKNPWVLEGRKKDDHYLFSSYAEVFKYVWVKIYDDKNTLITCSLLQLRDGSLKIPYLFSEASGLDCFIEFLSYFIVKNKVKILTSYQKELNKKLEESKIFPKIYERDFERRYMFHKLLIQHLPEGFDPQYQDGDGDCMMT</sequence>
<organism evidence="2 3">
    <name type="scientific">Chryseobacterium oranimense</name>
    <dbReference type="NCBI Taxonomy" id="421058"/>
    <lineage>
        <taxon>Bacteria</taxon>
        <taxon>Pseudomonadati</taxon>
        <taxon>Bacteroidota</taxon>
        <taxon>Flavobacteriia</taxon>
        <taxon>Flavobacteriales</taxon>
        <taxon>Weeksellaceae</taxon>
        <taxon>Chryseobacterium group</taxon>
        <taxon>Chryseobacterium</taxon>
    </lineage>
</organism>
<dbReference type="Pfam" id="PF00583">
    <property type="entry name" value="Acetyltransf_1"/>
    <property type="match status" value="1"/>
</dbReference>